<evidence type="ECO:0000256" key="6">
    <source>
        <dbReference type="SAM" id="SignalP"/>
    </source>
</evidence>
<dbReference type="Gene3D" id="3.90.226.10">
    <property type="entry name" value="2-enoyl-CoA Hydratase, Chain A, domain 1"/>
    <property type="match status" value="1"/>
</dbReference>
<dbReference type="GO" id="GO:0008236">
    <property type="term" value="F:serine-type peptidase activity"/>
    <property type="evidence" value="ECO:0007669"/>
    <property type="project" value="UniProtKB-KW"/>
</dbReference>
<feature type="compositionally biased region" description="Polar residues" evidence="5">
    <location>
        <begin position="110"/>
        <end position="121"/>
    </location>
</feature>
<dbReference type="Gene3D" id="6.20.330.10">
    <property type="match status" value="1"/>
</dbReference>
<evidence type="ECO:0000256" key="1">
    <source>
        <dbReference type="ARBA" id="ARBA00008683"/>
    </source>
</evidence>
<evidence type="ECO:0000256" key="3">
    <source>
        <dbReference type="ARBA" id="ARBA00022801"/>
    </source>
</evidence>
<organism evidence="8 9">
    <name type="scientific">Skeletonema marinoi</name>
    <dbReference type="NCBI Taxonomy" id="267567"/>
    <lineage>
        <taxon>Eukaryota</taxon>
        <taxon>Sar</taxon>
        <taxon>Stramenopiles</taxon>
        <taxon>Ochrophyta</taxon>
        <taxon>Bacillariophyta</taxon>
        <taxon>Coscinodiscophyceae</taxon>
        <taxon>Thalassiosirophycidae</taxon>
        <taxon>Thalassiosirales</taxon>
        <taxon>Skeletonemataceae</taxon>
        <taxon>Skeletonema</taxon>
        <taxon>Skeletonema marinoi-dohrnii complex</taxon>
    </lineage>
</organism>
<evidence type="ECO:0000313" key="8">
    <source>
        <dbReference type="EMBL" id="KAK1744911.1"/>
    </source>
</evidence>
<proteinExistence type="inferred from homology"/>
<keyword evidence="9" id="KW-1185">Reference proteome</keyword>
<keyword evidence="4" id="KW-0720">Serine protease</keyword>
<keyword evidence="2" id="KW-0645">Protease</keyword>
<dbReference type="Pfam" id="PF01343">
    <property type="entry name" value="Peptidase_S49"/>
    <property type="match status" value="1"/>
</dbReference>
<dbReference type="PANTHER" id="PTHR42987">
    <property type="entry name" value="PEPTIDASE S49"/>
    <property type="match status" value="1"/>
</dbReference>
<dbReference type="SUPFAM" id="SSF52096">
    <property type="entry name" value="ClpP/crotonase"/>
    <property type="match status" value="1"/>
</dbReference>
<dbReference type="EMBL" id="JATAAI010000006">
    <property type="protein sequence ID" value="KAK1744911.1"/>
    <property type="molecule type" value="Genomic_DNA"/>
</dbReference>
<evidence type="ECO:0000256" key="5">
    <source>
        <dbReference type="SAM" id="MobiDB-lite"/>
    </source>
</evidence>
<feature type="chain" id="PRO_5042192320" evidence="6">
    <location>
        <begin position="22"/>
        <end position="624"/>
    </location>
</feature>
<dbReference type="PANTHER" id="PTHR42987:SF4">
    <property type="entry name" value="PROTEASE SOHB-RELATED"/>
    <property type="match status" value="1"/>
</dbReference>
<dbReference type="InterPro" id="IPR002142">
    <property type="entry name" value="Peptidase_S49"/>
</dbReference>
<feature type="compositionally biased region" description="Acidic residues" evidence="5">
    <location>
        <begin position="67"/>
        <end position="80"/>
    </location>
</feature>
<dbReference type="InterPro" id="IPR047272">
    <property type="entry name" value="S49_SppA_C"/>
</dbReference>
<gene>
    <name evidence="8" type="ORF">QTG54_004202</name>
</gene>
<sequence length="624" mass="67833">MLRKRQTLVALLLVSASVASAARFNLKPWSRTIKAGTKSSAPAEPAPEDSSDSKDKADGDISQNAEVDTDSDNSPEDNADKDEGRNAAPTEADDTTNSTQSDHGGDELPSESSSSTNQTLAEGNKAIPQHAHNPYARPPPYVVMTNRQPQPQPQSSSLLSSILKVLVPPQRSPPSPFGPGMLPMNSPPPPPSILSLLLRLALISFTTQILDFFRGSHSDAFIPSTAQHYTFERVNDRYRRDGSALMQALASPPPGVRKYRWKRIFHRRRKENMDSLIDSTTESMEPPSLGNGELYNRTVIILDMKPDSRLGNGMAEHLRDTVSFLIEQHRDHSDRRRSISHVPHLATSRTAKGIRPAIGAEMEILLILDSGGGTVQDYGLAASQLCRLRNEPQIKLTICVDRVAASGGYMMASQATPGQLFAAPFAMVGSIGVLMETVNLHDLLAKNGIKPLIIKAGKNKAPLKQLGEVTPEELEMAQDDANVIHQAFQKWVTKSRNLSGSQEWLDKVATGAVFLGAEACELGLVDRVVTSDEYVAERVAAGDRVLRLMPYRGSQLGLRLSPLDLLTGLDAEGRAKLTLRIKQFGPGICQTFASLFRVGSAVGALNLVHHLASLQSHRSFSFSG</sequence>
<feature type="signal peptide" evidence="6">
    <location>
        <begin position="1"/>
        <end position="21"/>
    </location>
</feature>
<dbReference type="AlphaFoldDB" id="A0AAD9DEQ3"/>
<accession>A0AAD9DEQ3</accession>
<evidence type="ECO:0000256" key="2">
    <source>
        <dbReference type="ARBA" id="ARBA00022670"/>
    </source>
</evidence>
<comment type="similarity">
    <text evidence="1">Belongs to the peptidase S49 family.</text>
</comment>
<protein>
    <submittedName>
        <fullName evidence="8">Peptidase (Family S49)</fullName>
        <ecNumber evidence="8">3.4.21.-</ecNumber>
    </submittedName>
</protein>
<dbReference type="Proteomes" id="UP001224775">
    <property type="component" value="Unassembled WGS sequence"/>
</dbReference>
<name>A0AAD9DEQ3_9STRA</name>
<dbReference type="GO" id="GO:0006508">
    <property type="term" value="P:proteolysis"/>
    <property type="evidence" value="ECO:0007669"/>
    <property type="project" value="UniProtKB-KW"/>
</dbReference>
<keyword evidence="6" id="KW-0732">Signal</keyword>
<evidence type="ECO:0000256" key="4">
    <source>
        <dbReference type="ARBA" id="ARBA00022825"/>
    </source>
</evidence>
<feature type="region of interest" description="Disordered" evidence="5">
    <location>
        <begin position="26"/>
        <end position="157"/>
    </location>
</feature>
<evidence type="ECO:0000313" key="9">
    <source>
        <dbReference type="Proteomes" id="UP001224775"/>
    </source>
</evidence>
<evidence type="ECO:0000259" key="7">
    <source>
        <dbReference type="Pfam" id="PF01343"/>
    </source>
</evidence>
<dbReference type="InterPro" id="IPR029045">
    <property type="entry name" value="ClpP/crotonase-like_dom_sf"/>
</dbReference>
<feature type="domain" description="Peptidase S49" evidence="7">
    <location>
        <begin position="392"/>
        <end position="537"/>
    </location>
</feature>
<dbReference type="EC" id="3.4.21.-" evidence="8"/>
<reference evidence="8" key="1">
    <citation type="submission" date="2023-06" db="EMBL/GenBank/DDBJ databases">
        <title>Survivors Of The Sea: Transcriptome response of Skeletonema marinoi to long-term dormancy.</title>
        <authorList>
            <person name="Pinder M.I.M."/>
            <person name="Kourtchenko O."/>
            <person name="Robertson E.K."/>
            <person name="Larsson T."/>
            <person name="Maumus F."/>
            <person name="Osuna-Cruz C.M."/>
            <person name="Vancaester E."/>
            <person name="Stenow R."/>
            <person name="Vandepoele K."/>
            <person name="Ploug H."/>
            <person name="Bruchert V."/>
            <person name="Godhe A."/>
            <person name="Topel M."/>
        </authorList>
    </citation>
    <scope>NUCLEOTIDE SEQUENCE</scope>
    <source>
        <strain evidence="8">R05AC</strain>
    </source>
</reference>
<dbReference type="CDD" id="cd07023">
    <property type="entry name" value="S49_Sppa_N_C"/>
    <property type="match status" value="1"/>
</dbReference>
<comment type="caution">
    <text evidence="8">The sequence shown here is derived from an EMBL/GenBank/DDBJ whole genome shotgun (WGS) entry which is preliminary data.</text>
</comment>
<keyword evidence="3 8" id="KW-0378">Hydrolase</keyword>